<dbReference type="SMART" id="SM01034">
    <property type="entry name" value="BLUF"/>
    <property type="match status" value="1"/>
</dbReference>
<evidence type="ECO:0000313" key="3">
    <source>
        <dbReference type="Proteomes" id="UP001451782"/>
    </source>
</evidence>
<gene>
    <name evidence="2" type="ORF">AABB28_01800</name>
</gene>
<evidence type="ECO:0000313" key="2">
    <source>
        <dbReference type="EMBL" id="WZU64072.1"/>
    </source>
</evidence>
<dbReference type="KEGG" id="yag:AABB28_01800"/>
<feature type="domain" description="BLUF" evidence="1">
    <location>
        <begin position="3"/>
        <end position="93"/>
    </location>
</feature>
<sequence length="136" mass="15578">MPYLQIVYASRPFGFDAGTLLDILFKARAWNAKADVTGCLICRDDIYLQLLEGPADNVTRIYKKILEDDRHVEVTQLVRRGVPERMFGKWAMRDDPVQSWMWSRDEIDAGAVNRATPEEVLAIFQRLADDTSKTEA</sequence>
<name>A0AAN0M7H4_9RHOB</name>
<organism evidence="2 3">
    <name type="scientific">Yoonia algicola</name>
    <dbReference type="NCBI Taxonomy" id="3137368"/>
    <lineage>
        <taxon>Bacteria</taxon>
        <taxon>Pseudomonadati</taxon>
        <taxon>Pseudomonadota</taxon>
        <taxon>Alphaproteobacteria</taxon>
        <taxon>Rhodobacterales</taxon>
        <taxon>Paracoccaceae</taxon>
        <taxon>Yoonia</taxon>
    </lineage>
</organism>
<reference evidence="2 3" key="1">
    <citation type="submission" date="2024-04" db="EMBL/GenBank/DDBJ databases">
        <title>Phylogenomic analyses of a clade within the roseobacter group suggest taxonomic reassignments of species of the genera Aestuariivita, Citreicella, Loktanella, Nautella, Pelagibaca, Ruegeria, Thalassobius, Thiobacimonas and Tropicibacter, and the proposal o.</title>
        <authorList>
            <person name="Jeon C.O."/>
        </authorList>
    </citation>
    <scope>NUCLEOTIDE SEQUENCE [LARGE SCALE GENOMIC DNA]</scope>
    <source>
        <strain evidence="2 3">G8-12</strain>
    </source>
</reference>
<dbReference type="GO" id="GO:0009882">
    <property type="term" value="F:blue light photoreceptor activity"/>
    <property type="evidence" value="ECO:0007669"/>
    <property type="project" value="InterPro"/>
</dbReference>
<protein>
    <submittedName>
        <fullName evidence="2">BLUF domain-containing protein</fullName>
    </submittedName>
</protein>
<dbReference type="EMBL" id="CP151762">
    <property type="protein sequence ID" value="WZU64072.1"/>
    <property type="molecule type" value="Genomic_DNA"/>
</dbReference>
<dbReference type="RefSeq" id="WP_342070439.1">
    <property type="nucleotide sequence ID" value="NZ_CP151762.1"/>
</dbReference>
<proteinExistence type="predicted"/>
<accession>A0AAN0M7H4</accession>
<dbReference type="PROSITE" id="PS50925">
    <property type="entry name" value="BLUF"/>
    <property type="match status" value="1"/>
</dbReference>
<dbReference type="GO" id="GO:0071949">
    <property type="term" value="F:FAD binding"/>
    <property type="evidence" value="ECO:0007669"/>
    <property type="project" value="InterPro"/>
</dbReference>
<keyword evidence="3" id="KW-1185">Reference proteome</keyword>
<dbReference type="InterPro" id="IPR036046">
    <property type="entry name" value="Acylphosphatase-like_dom_sf"/>
</dbReference>
<dbReference type="SUPFAM" id="SSF54975">
    <property type="entry name" value="Acylphosphatase/BLUF domain-like"/>
    <property type="match status" value="1"/>
</dbReference>
<dbReference type="AlphaFoldDB" id="A0AAN0M7H4"/>
<dbReference type="Proteomes" id="UP001451782">
    <property type="component" value="Chromosome"/>
</dbReference>
<evidence type="ECO:0000259" key="1">
    <source>
        <dbReference type="PROSITE" id="PS50925"/>
    </source>
</evidence>
<dbReference type="InterPro" id="IPR007024">
    <property type="entry name" value="BLUF_domain"/>
</dbReference>
<dbReference type="Gene3D" id="3.30.70.100">
    <property type="match status" value="1"/>
</dbReference>
<dbReference type="Pfam" id="PF04940">
    <property type="entry name" value="BLUF"/>
    <property type="match status" value="1"/>
</dbReference>